<feature type="zinc finger region" description="C3H1-type" evidence="1">
    <location>
        <begin position="451"/>
        <end position="478"/>
    </location>
</feature>
<keyword evidence="2" id="KW-0175">Coiled coil</keyword>
<sequence length="559" mass="61481">MSRSLFSPPGFSGTQQLGVVEPNGGDRLPADPAGLLDHYLRIDTERQNFLQSMIERINLDSQKIKELELDLDDQKRSRITYQQRAHDLERNVKLIEHRVNADGFVVVLVDGDGAKFKDDLIRDMVDGGERAAQNLKRAVRKHLADSGSRHDDVPVLVRVYANLNDLSKSLRMSQIVPSDDYMRVFAEKFTNSSAEIDFVNVGKGKENADSKIRRMLNHYHKNIQCQKIFLAGCCHDNGYLHDLREYRGVADDKLVLLETTTAEPGFRSLGYPIIRFDNVFRTEPLNNENKRSAMSPPGSSAAQFQRSFMRESIQAAPAAEQQGNPSPPQSAPGSSPPTSASSPVMSTAGGANGTKASPVDTAPAAKPAPPKATAARSQGVVTSGNGGTSISYATVGGATEWSNVTVKSKPKKDARVILCNADGYRIDPPAQRPQPNTPAQRTYGEKHASVKPSVFCNDHYLRGHCQWGSACDKTHNMELTPSELAIHRYKARTSPCPAGPTCDDYGCYLSHHCIRDPCTFGDKCPFKNHRSGDLHLSKSDLVVTTKWTEGNDLPDKIRK</sequence>
<keyword evidence="1" id="KW-0479">Metal-binding</keyword>
<feature type="domain" description="C3H1-type" evidence="4">
    <location>
        <begin position="451"/>
        <end position="478"/>
    </location>
</feature>
<feature type="region of interest" description="Disordered" evidence="3">
    <location>
        <begin position="425"/>
        <end position="446"/>
    </location>
</feature>
<dbReference type="Pfam" id="PF25540">
    <property type="entry name" value="DUF7923"/>
    <property type="match status" value="1"/>
</dbReference>
<evidence type="ECO:0000256" key="1">
    <source>
        <dbReference type="PROSITE-ProRule" id="PRU00723"/>
    </source>
</evidence>
<keyword evidence="6" id="KW-1185">Reference proteome</keyword>
<gene>
    <name evidence="5" type="ORF">Micbo1qcDRAFT_36252</name>
</gene>
<dbReference type="EMBL" id="KQ964269">
    <property type="protein sequence ID" value="KXJ86322.1"/>
    <property type="molecule type" value="Genomic_DNA"/>
</dbReference>
<dbReference type="Proteomes" id="UP000070501">
    <property type="component" value="Unassembled WGS sequence"/>
</dbReference>
<dbReference type="Pfam" id="PF25543">
    <property type="entry name" value="zf-CCCH_tandem"/>
    <property type="match status" value="1"/>
</dbReference>
<protein>
    <recommendedName>
        <fullName evidence="4">C3H1-type domain-containing protein</fullName>
    </recommendedName>
</protein>
<accession>A0A136IN03</accession>
<dbReference type="PANTHER" id="PTHR37543:SF1">
    <property type="entry name" value="CCCH ZINC FINGER DNA BINDING PROTEIN (AFU_ORTHOLOGUE AFUA_5G12760)"/>
    <property type="match status" value="1"/>
</dbReference>
<proteinExistence type="predicted"/>
<keyword evidence="1" id="KW-0863">Zinc-finger</keyword>
<dbReference type="GO" id="GO:0008270">
    <property type="term" value="F:zinc ion binding"/>
    <property type="evidence" value="ECO:0007669"/>
    <property type="project" value="UniProtKB-KW"/>
</dbReference>
<evidence type="ECO:0000256" key="3">
    <source>
        <dbReference type="SAM" id="MobiDB-lite"/>
    </source>
</evidence>
<name>A0A136IN03_9PEZI</name>
<evidence type="ECO:0000259" key="4">
    <source>
        <dbReference type="PROSITE" id="PS50103"/>
    </source>
</evidence>
<dbReference type="InterPro" id="IPR000571">
    <property type="entry name" value="Znf_CCCH"/>
</dbReference>
<feature type="compositionally biased region" description="Low complexity" evidence="3">
    <location>
        <begin position="361"/>
        <end position="375"/>
    </location>
</feature>
<dbReference type="InterPro" id="IPR057683">
    <property type="entry name" value="DUF7923"/>
</dbReference>
<organism evidence="5 6">
    <name type="scientific">Microdochium bolleyi</name>
    <dbReference type="NCBI Taxonomy" id="196109"/>
    <lineage>
        <taxon>Eukaryota</taxon>
        <taxon>Fungi</taxon>
        <taxon>Dikarya</taxon>
        <taxon>Ascomycota</taxon>
        <taxon>Pezizomycotina</taxon>
        <taxon>Sordariomycetes</taxon>
        <taxon>Xylariomycetidae</taxon>
        <taxon>Xylariales</taxon>
        <taxon>Microdochiaceae</taxon>
        <taxon>Microdochium</taxon>
    </lineage>
</organism>
<dbReference type="PROSITE" id="PS50103">
    <property type="entry name" value="ZF_C3H1"/>
    <property type="match status" value="1"/>
</dbReference>
<feature type="compositionally biased region" description="Low complexity" evidence="3">
    <location>
        <begin position="331"/>
        <end position="343"/>
    </location>
</feature>
<evidence type="ECO:0000256" key="2">
    <source>
        <dbReference type="SAM" id="Coils"/>
    </source>
</evidence>
<feature type="coiled-coil region" evidence="2">
    <location>
        <begin position="50"/>
        <end position="91"/>
    </location>
</feature>
<dbReference type="InterPro" id="IPR057654">
    <property type="entry name" value="Znf-CCCH_tandem"/>
</dbReference>
<evidence type="ECO:0000313" key="6">
    <source>
        <dbReference type="Proteomes" id="UP000070501"/>
    </source>
</evidence>
<reference evidence="6" key="1">
    <citation type="submission" date="2016-02" db="EMBL/GenBank/DDBJ databases">
        <title>Draft genome sequence of Microdochium bolleyi, a fungal endophyte of beachgrass.</title>
        <authorList>
            <consortium name="DOE Joint Genome Institute"/>
            <person name="David A.S."/>
            <person name="May G."/>
            <person name="Haridas S."/>
            <person name="Lim J."/>
            <person name="Wang M."/>
            <person name="Labutti K."/>
            <person name="Lipzen A."/>
            <person name="Barry K."/>
            <person name="Grigoriev I.V."/>
        </authorList>
    </citation>
    <scope>NUCLEOTIDE SEQUENCE [LARGE SCALE GENOMIC DNA]</scope>
    <source>
        <strain evidence="6">J235TASD1</strain>
    </source>
</reference>
<feature type="region of interest" description="Disordered" evidence="3">
    <location>
        <begin position="314"/>
        <end position="386"/>
    </location>
</feature>
<dbReference type="OrthoDB" id="2270193at2759"/>
<dbReference type="PANTHER" id="PTHR37543">
    <property type="entry name" value="CCCH ZINC FINGER DNA BINDING PROTEIN (AFU_ORTHOLOGUE AFUA_5G12760)"/>
    <property type="match status" value="1"/>
</dbReference>
<keyword evidence="1" id="KW-0862">Zinc</keyword>
<dbReference type="AlphaFoldDB" id="A0A136IN03"/>
<feature type="region of interest" description="Disordered" evidence="3">
    <location>
        <begin position="1"/>
        <end position="28"/>
    </location>
</feature>
<dbReference type="InParanoid" id="A0A136IN03"/>
<dbReference type="STRING" id="196109.A0A136IN03"/>
<evidence type="ECO:0000313" key="5">
    <source>
        <dbReference type="EMBL" id="KXJ86322.1"/>
    </source>
</evidence>